<evidence type="ECO:0000256" key="1">
    <source>
        <dbReference type="ARBA" id="ARBA00005254"/>
    </source>
</evidence>
<evidence type="ECO:0000313" key="4">
    <source>
        <dbReference type="Proteomes" id="UP001597525"/>
    </source>
</evidence>
<dbReference type="InterPro" id="IPR001753">
    <property type="entry name" value="Enoyl-CoA_hydra/iso"/>
</dbReference>
<evidence type="ECO:0000256" key="2">
    <source>
        <dbReference type="RuleBase" id="RU003707"/>
    </source>
</evidence>
<dbReference type="PROSITE" id="PS00166">
    <property type="entry name" value="ENOYL_COA_HYDRATASE"/>
    <property type="match status" value="1"/>
</dbReference>
<dbReference type="CDD" id="cd06558">
    <property type="entry name" value="crotonase-like"/>
    <property type="match status" value="1"/>
</dbReference>
<dbReference type="SUPFAM" id="SSF52096">
    <property type="entry name" value="ClpP/crotonase"/>
    <property type="match status" value="1"/>
</dbReference>
<organism evidence="3 4">
    <name type="scientific">Sphingobacterium bambusae</name>
    <dbReference type="NCBI Taxonomy" id="662858"/>
    <lineage>
        <taxon>Bacteria</taxon>
        <taxon>Pseudomonadati</taxon>
        <taxon>Bacteroidota</taxon>
        <taxon>Sphingobacteriia</taxon>
        <taxon>Sphingobacteriales</taxon>
        <taxon>Sphingobacteriaceae</taxon>
        <taxon>Sphingobacterium</taxon>
    </lineage>
</organism>
<dbReference type="PANTHER" id="PTHR11941:SF175">
    <property type="entry name" value="ENOYL-COA HYDRATASE-RELATED"/>
    <property type="match status" value="1"/>
</dbReference>
<gene>
    <name evidence="3" type="ORF">ACFS7Y_08055</name>
</gene>
<evidence type="ECO:0000313" key="3">
    <source>
        <dbReference type="EMBL" id="MFD2967336.1"/>
    </source>
</evidence>
<dbReference type="PANTHER" id="PTHR11941">
    <property type="entry name" value="ENOYL-COA HYDRATASE-RELATED"/>
    <property type="match status" value="1"/>
</dbReference>
<reference evidence="4" key="1">
    <citation type="journal article" date="2019" name="Int. J. Syst. Evol. Microbiol.">
        <title>The Global Catalogue of Microorganisms (GCM) 10K type strain sequencing project: providing services to taxonomists for standard genome sequencing and annotation.</title>
        <authorList>
            <consortium name="The Broad Institute Genomics Platform"/>
            <consortium name="The Broad Institute Genome Sequencing Center for Infectious Disease"/>
            <person name="Wu L."/>
            <person name="Ma J."/>
        </authorList>
    </citation>
    <scope>NUCLEOTIDE SEQUENCE [LARGE SCALE GENOMIC DNA]</scope>
    <source>
        <strain evidence="4">KCTC 22814</strain>
    </source>
</reference>
<accession>A0ABW6BGK3</accession>
<comment type="similarity">
    <text evidence="1 2">Belongs to the enoyl-CoA hydratase/isomerase family.</text>
</comment>
<dbReference type="InterPro" id="IPR018376">
    <property type="entry name" value="Enoyl-CoA_hyd/isom_CS"/>
</dbReference>
<dbReference type="Proteomes" id="UP001597525">
    <property type="component" value="Unassembled WGS sequence"/>
</dbReference>
<name>A0ABW6BGK3_9SPHI</name>
<dbReference type="Pfam" id="PF00378">
    <property type="entry name" value="ECH_1"/>
    <property type="match status" value="1"/>
</dbReference>
<dbReference type="Gene3D" id="3.90.226.10">
    <property type="entry name" value="2-enoyl-CoA Hydratase, Chain A, domain 1"/>
    <property type="match status" value="1"/>
</dbReference>
<comment type="caution">
    <text evidence="3">The sequence shown here is derived from an EMBL/GenBank/DDBJ whole genome shotgun (WGS) entry which is preliminary data.</text>
</comment>
<protein>
    <submittedName>
        <fullName evidence="3">Enoyl-CoA hydratase-related protein</fullName>
    </submittedName>
</protein>
<sequence length="258" mass="27753">MEKLDNFLLDIVDKTAYLTINRPEKLNALNRATLIELSTILKRLKEDTAVRGIILTGAGEKAFVAGADIAEFNGLSEDKARELAAWGHQEVMDVIYSFPKPVIAAVNGFALGGGLELAMACHLRVASEHAKLGLPEVSLGLIPGYGGTQRLPQLVGRGKALEMIMTGDMVTAEDALAWGLVNHVVPANRLIPTCLMLLEKMYAKSSSAIARAVEVVNTGLADSEKGYHAEINAFGTAFSSPDFKEGVSAFLEKRKPNF</sequence>
<proteinExistence type="inferred from homology"/>
<dbReference type="EMBL" id="JBHUPB010000006">
    <property type="protein sequence ID" value="MFD2967336.1"/>
    <property type="molecule type" value="Genomic_DNA"/>
</dbReference>
<dbReference type="InterPro" id="IPR029045">
    <property type="entry name" value="ClpP/crotonase-like_dom_sf"/>
</dbReference>
<keyword evidence="4" id="KW-1185">Reference proteome</keyword>
<dbReference type="RefSeq" id="WP_320186307.1">
    <property type="nucleotide sequence ID" value="NZ_CP138332.1"/>
</dbReference>